<dbReference type="EMBL" id="CP022572">
    <property type="protein sequence ID" value="AZU60311.1"/>
    <property type="molecule type" value="Genomic_DNA"/>
</dbReference>
<keyword evidence="8" id="KW-1185">Reference proteome</keyword>
<feature type="transmembrane region" description="Helical" evidence="6">
    <location>
        <begin position="65"/>
        <end position="84"/>
    </location>
</feature>
<evidence type="ECO:0000313" key="7">
    <source>
        <dbReference type="EMBL" id="AZU60311.1"/>
    </source>
</evidence>
<feature type="transmembrane region" description="Helical" evidence="6">
    <location>
        <begin position="35"/>
        <end position="53"/>
    </location>
</feature>
<organism evidence="7 8">
    <name type="scientific">Neobacillus mesonae</name>
    <dbReference type="NCBI Taxonomy" id="1193713"/>
    <lineage>
        <taxon>Bacteria</taxon>
        <taxon>Bacillati</taxon>
        <taxon>Bacillota</taxon>
        <taxon>Bacilli</taxon>
        <taxon>Bacillales</taxon>
        <taxon>Bacillaceae</taxon>
        <taxon>Neobacillus</taxon>
    </lineage>
</organism>
<feature type="transmembrane region" description="Helical" evidence="6">
    <location>
        <begin position="206"/>
        <end position="226"/>
    </location>
</feature>
<keyword evidence="4 6" id="KW-1133">Transmembrane helix</keyword>
<comment type="subcellular location">
    <subcellularLocation>
        <location evidence="6">Cell membrane</location>
        <topology evidence="6">Multi-pass membrane protein</topology>
    </subcellularLocation>
    <subcellularLocation>
        <location evidence="1">Membrane</location>
        <topology evidence="1">Multi-pass membrane protein</topology>
    </subcellularLocation>
</comment>
<evidence type="ECO:0000256" key="3">
    <source>
        <dbReference type="ARBA" id="ARBA00022692"/>
    </source>
</evidence>
<protein>
    <recommendedName>
        <fullName evidence="6">Probable membrane transporter protein</fullName>
    </recommendedName>
</protein>
<name>A0A3T0HTE0_9BACI</name>
<gene>
    <name evidence="7" type="ORF">CHR53_02965</name>
</gene>
<dbReference type="STRING" id="1193713.GCA_001636315_03115"/>
<dbReference type="InterPro" id="IPR002781">
    <property type="entry name" value="TM_pro_TauE-like"/>
</dbReference>
<proteinExistence type="inferred from homology"/>
<dbReference type="PANTHER" id="PTHR43701">
    <property type="entry name" value="MEMBRANE TRANSPORTER PROTEIN MJ0441-RELATED"/>
    <property type="match status" value="1"/>
</dbReference>
<dbReference type="Pfam" id="PF01925">
    <property type="entry name" value="TauE"/>
    <property type="match status" value="1"/>
</dbReference>
<evidence type="ECO:0000256" key="6">
    <source>
        <dbReference type="RuleBase" id="RU363041"/>
    </source>
</evidence>
<feature type="transmembrane region" description="Helical" evidence="6">
    <location>
        <begin position="139"/>
        <end position="172"/>
    </location>
</feature>
<dbReference type="AlphaFoldDB" id="A0A3T0HTE0"/>
<dbReference type="RefSeq" id="WP_066391164.1">
    <property type="nucleotide sequence ID" value="NZ_CP022572.1"/>
</dbReference>
<dbReference type="GO" id="GO:0005886">
    <property type="term" value="C:plasma membrane"/>
    <property type="evidence" value="ECO:0007669"/>
    <property type="project" value="UniProtKB-SubCell"/>
</dbReference>
<reference evidence="7 8" key="1">
    <citation type="submission" date="2017-07" db="EMBL/GenBank/DDBJ databases">
        <title>The complete genome sequence of Bacillus mesonae strain H20-5, an efficient strain improving plant abiotic stress resistance.</title>
        <authorList>
            <person name="Kim S.Y."/>
            <person name="Song H."/>
            <person name="Sang M.K."/>
            <person name="Weon H.-Y."/>
            <person name="Song J."/>
        </authorList>
    </citation>
    <scope>NUCLEOTIDE SEQUENCE [LARGE SCALE GENOMIC DNA]</scope>
    <source>
        <strain evidence="7 8">H20-5</strain>
    </source>
</reference>
<keyword evidence="3 6" id="KW-0812">Transmembrane</keyword>
<evidence type="ECO:0000313" key="8">
    <source>
        <dbReference type="Proteomes" id="UP000282892"/>
    </source>
</evidence>
<evidence type="ECO:0000256" key="5">
    <source>
        <dbReference type="ARBA" id="ARBA00023136"/>
    </source>
</evidence>
<evidence type="ECO:0000256" key="1">
    <source>
        <dbReference type="ARBA" id="ARBA00004141"/>
    </source>
</evidence>
<accession>A0A3T0HTE0</accession>
<dbReference type="InterPro" id="IPR051598">
    <property type="entry name" value="TSUP/Inactive_protease-like"/>
</dbReference>
<dbReference type="OrthoDB" id="5457526at2"/>
<dbReference type="KEGG" id="nmk:CHR53_02965"/>
<dbReference type="Proteomes" id="UP000282892">
    <property type="component" value="Chromosome"/>
</dbReference>
<keyword evidence="6" id="KW-1003">Cell membrane</keyword>
<sequence>MVITLTMLVMGILLGFVGAGGSGFIIAILTVLFGVPIHTALGTALAAMVFTTLSGTYSHFRQGNISVITGVIVGGFGSFFSYIGSTLSGMIPVYSMHWLTAGMLFLSAVILVVRLFVFQKITSDRKTKEPGGKLYFLKRAAFVGIITGLLSGTFGIGAAPFIQIGLLVIMGLSIKQSVGTTMLVILPIAVAGGIGYYFQGFLDFKLLFEVVAGTMIGSYVGAKFTTLAPQPVLKSAMVLTPIVAGALLLIS</sequence>
<evidence type="ECO:0000256" key="2">
    <source>
        <dbReference type="ARBA" id="ARBA00009142"/>
    </source>
</evidence>
<comment type="similarity">
    <text evidence="2 6">Belongs to the 4-toluene sulfonate uptake permease (TSUP) (TC 2.A.102) family.</text>
</comment>
<feature type="transmembrane region" description="Helical" evidence="6">
    <location>
        <begin position="178"/>
        <end position="199"/>
    </location>
</feature>
<feature type="transmembrane region" description="Helical" evidence="6">
    <location>
        <begin position="96"/>
        <end position="118"/>
    </location>
</feature>
<keyword evidence="5 6" id="KW-0472">Membrane</keyword>
<dbReference type="PANTHER" id="PTHR43701:SF2">
    <property type="entry name" value="MEMBRANE TRANSPORTER PROTEIN YJNA-RELATED"/>
    <property type="match status" value="1"/>
</dbReference>
<evidence type="ECO:0000256" key="4">
    <source>
        <dbReference type="ARBA" id="ARBA00022989"/>
    </source>
</evidence>
<feature type="transmembrane region" description="Helical" evidence="6">
    <location>
        <begin position="7"/>
        <end position="29"/>
    </location>
</feature>